<protein>
    <submittedName>
        <fullName evidence="2">Uncharacterized protein</fullName>
    </submittedName>
</protein>
<dbReference type="OrthoDB" id="4526357at2759"/>
<evidence type="ECO:0000313" key="2">
    <source>
        <dbReference type="EMBL" id="POS83139.1"/>
    </source>
</evidence>
<reference evidence="2 3" key="1">
    <citation type="submission" date="2017-10" db="EMBL/GenBank/DDBJ databases">
        <title>Development of genomic resources for the powdery mildew, Erysiphe pulchra.</title>
        <authorList>
            <person name="Wadl P.A."/>
            <person name="Mack B.M."/>
            <person name="Moore G."/>
            <person name="Beltz S.B."/>
        </authorList>
    </citation>
    <scope>NUCLEOTIDE SEQUENCE [LARGE SCALE GENOMIC DNA]</scope>
    <source>
        <strain evidence="2">Cflorida</strain>
    </source>
</reference>
<evidence type="ECO:0000256" key="1">
    <source>
        <dbReference type="SAM" id="MobiDB-lite"/>
    </source>
</evidence>
<sequence length="511" mass="56303">MRAPLSPSPLITTHSPGPQTKRFLNTNSTSFASQKSLDLSEEPFHSSTNSQDSTSERQDTLAVSPGNYLTKATEEACNEARKMYFKRESIAREYSKELDEASGRLRELGLGDLTKSVEAEIALILQQFAEGEKRLGSSQSEFYPTYAQAARANTSGHPTATLPKKPTTAPIKEKIRTQKPDNRIFIRLPEEHASRSHHVYAVKVALTSRLNLEHGSLKTVQKVNSGFVIVPNNEKQAEELLRKANLITTTIGGTVEKGEEWHTYVVENVPRSPVSLDGKRWNVTEEKARDEILVVTATPSTSSANKNVRLVSIGLDYPDHEGNLSDCELPYDDPPHQPGKIEEALLSTSEAASQRILAAQTLFCSISNVLDLQCQSNNEHMHANDIRALNDLCEEFRAVAKRHFEAYVRGTSPCAKNKEDTMPTQNNSYRKGNTPSSYAQAASPNTHLPHRVSTNSSSLPEDDQLRTLSGYALQSPLKSKLGPDGHLLANTLPTKTGFALYPTKGNSEILA</sequence>
<proteinExistence type="predicted"/>
<dbReference type="EMBL" id="PEDP01001863">
    <property type="protein sequence ID" value="POS83139.1"/>
    <property type="molecule type" value="Genomic_DNA"/>
</dbReference>
<name>A0A2S4PM64_9PEZI</name>
<gene>
    <name evidence="2" type="ORF">EPUL_005594</name>
</gene>
<feature type="region of interest" description="Disordered" evidence="1">
    <location>
        <begin position="1"/>
        <end position="67"/>
    </location>
</feature>
<evidence type="ECO:0000313" key="3">
    <source>
        <dbReference type="Proteomes" id="UP000237438"/>
    </source>
</evidence>
<accession>A0A2S4PM64</accession>
<organism evidence="2 3">
    <name type="scientific">Erysiphe pulchra</name>
    <dbReference type="NCBI Taxonomy" id="225359"/>
    <lineage>
        <taxon>Eukaryota</taxon>
        <taxon>Fungi</taxon>
        <taxon>Dikarya</taxon>
        <taxon>Ascomycota</taxon>
        <taxon>Pezizomycotina</taxon>
        <taxon>Leotiomycetes</taxon>
        <taxon>Erysiphales</taxon>
        <taxon>Erysiphaceae</taxon>
        <taxon>Erysiphe</taxon>
    </lineage>
</organism>
<feature type="non-terminal residue" evidence="2">
    <location>
        <position position="511"/>
    </location>
</feature>
<comment type="caution">
    <text evidence="2">The sequence shown here is derived from an EMBL/GenBank/DDBJ whole genome shotgun (WGS) entry which is preliminary data.</text>
</comment>
<feature type="compositionally biased region" description="Polar residues" evidence="1">
    <location>
        <begin position="9"/>
        <end position="37"/>
    </location>
</feature>
<feature type="compositionally biased region" description="Polar residues" evidence="1">
    <location>
        <begin position="422"/>
        <end position="459"/>
    </location>
</feature>
<dbReference type="Proteomes" id="UP000237438">
    <property type="component" value="Unassembled WGS sequence"/>
</dbReference>
<dbReference type="AlphaFoldDB" id="A0A2S4PM64"/>
<keyword evidence="3" id="KW-1185">Reference proteome</keyword>
<feature type="region of interest" description="Disordered" evidence="1">
    <location>
        <begin position="413"/>
        <end position="462"/>
    </location>
</feature>